<dbReference type="EMBL" id="SGXF01000001">
    <property type="protein sequence ID" value="RZT02575.1"/>
    <property type="molecule type" value="Genomic_DNA"/>
</dbReference>
<keyword evidence="1" id="KW-0472">Membrane</keyword>
<keyword evidence="4" id="KW-1185">Reference proteome</keyword>
<accession>A0A4Q7PPZ2</accession>
<keyword evidence="1" id="KW-0812">Transmembrane</keyword>
<name>A0A4Q7PPZ2_9FIRM</name>
<evidence type="ECO:0000259" key="2">
    <source>
        <dbReference type="Pfam" id="PF19701"/>
    </source>
</evidence>
<dbReference type="RefSeq" id="WP_130433065.1">
    <property type="nucleotide sequence ID" value="NZ_SGXF01000001.1"/>
</dbReference>
<evidence type="ECO:0000313" key="3">
    <source>
        <dbReference type="EMBL" id="RZT02575.1"/>
    </source>
</evidence>
<comment type="caution">
    <text evidence="3">The sequence shown here is derived from an EMBL/GenBank/DDBJ whole genome shotgun (WGS) entry which is preliminary data.</text>
</comment>
<keyword evidence="1" id="KW-1133">Transmembrane helix</keyword>
<gene>
    <name evidence="3" type="ORF">EV209_0696</name>
</gene>
<dbReference type="Proteomes" id="UP000292927">
    <property type="component" value="Unassembled WGS sequence"/>
</dbReference>
<sequence>MNLWDNINVWGMILKVLALTVFLVMAAAPNFSWEVLFGWQWKDARPADGAGRIIRVIGIVGAVVMFIWICLAIQIAKDPYMV</sequence>
<proteinExistence type="predicted"/>
<evidence type="ECO:0000313" key="4">
    <source>
        <dbReference type="Proteomes" id="UP000292927"/>
    </source>
</evidence>
<feature type="transmembrane region" description="Helical" evidence="1">
    <location>
        <begin position="12"/>
        <end position="33"/>
    </location>
</feature>
<feature type="domain" description="DUF6199" evidence="2">
    <location>
        <begin position="16"/>
        <end position="69"/>
    </location>
</feature>
<dbReference type="Pfam" id="PF19701">
    <property type="entry name" value="DUF6199"/>
    <property type="match status" value="1"/>
</dbReference>
<organism evidence="3 4">
    <name type="scientific">Cuneatibacter caecimuris</name>
    <dbReference type="NCBI Taxonomy" id="1796618"/>
    <lineage>
        <taxon>Bacteria</taxon>
        <taxon>Bacillati</taxon>
        <taxon>Bacillota</taxon>
        <taxon>Clostridia</taxon>
        <taxon>Lachnospirales</taxon>
        <taxon>Lachnospiraceae</taxon>
        <taxon>Cuneatibacter</taxon>
    </lineage>
</organism>
<evidence type="ECO:0000256" key="1">
    <source>
        <dbReference type="SAM" id="Phobius"/>
    </source>
</evidence>
<dbReference type="AlphaFoldDB" id="A0A4Q7PPZ2"/>
<dbReference type="InterPro" id="IPR045679">
    <property type="entry name" value="DUF6199"/>
</dbReference>
<reference evidence="3 4" key="1">
    <citation type="submission" date="2019-02" db="EMBL/GenBank/DDBJ databases">
        <title>Genomic Encyclopedia of Type Strains, Phase IV (KMG-IV): sequencing the most valuable type-strain genomes for metagenomic binning, comparative biology and taxonomic classification.</title>
        <authorList>
            <person name="Goeker M."/>
        </authorList>
    </citation>
    <scope>NUCLEOTIDE SEQUENCE [LARGE SCALE GENOMIC DNA]</scope>
    <source>
        <strain evidence="3 4">DSM 29486</strain>
    </source>
</reference>
<feature type="transmembrane region" description="Helical" evidence="1">
    <location>
        <begin position="53"/>
        <end position="76"/>
    </location>
</feature>
<protein>
    <recommendedName>
        <fullName evidence="2">DUF6199 domain-containing protein</fullName>
    </recommendedName>
</protein>